<comment type="caution">
    <text evidence="14">The sequence shown here is derived from an EMBL/GenBank/DDBJ whole genome shotgun (WGS) entry which is preliminary data.</text>
</comment>
<dbReference type="SUPFAM" id="SSF56601">
    <property type="entry name" value="beta-lactamase/transpeptidase-like"/>
    <property type="match status" value="1"/>
</dbReference>
<evidence type="ECO:0000259" key="12">
    <source>
        <dbReference type="Pfam" id="PF00905"/>
    </source>
</evidence>
<dbReference type="PANTHER" id="PTHR30627">
    <property type="entry name" value="PEPTIDOGLYCAN D,D-TRANSPEPTIDASE"/>
    <property type="match status" value="1"/>
</dbReference>
<dbReference type="SUPFAM" id="SSF56519">
    <property type="entry name" value="Penicillin binding protein dimerisation domain"/>
    <property type="match status" value="1"/>
</dbReference>
<feature type="compositionally biased region" description="Basic and acidic residues" evidence="11">
    <location>
        <begin position="719"/>
        <end position="731"/>
    </location>
</feature>
<name>A0ABW2NJF9_9BACL</name>
<keyword evidence="15" id="KW-1185">Reference proteome</keyword>
<keyword evidence="9" id="KW-0472">Membrane</keyword>
<dbReference type="Gene3D" id="3.90.1310.10">
    <property type="entry name" value="Penicillin-binding protein 2a (Domain 2)"/>
    <property type="match status" value="1"/>
</dbReference>
<evidence type="ECO:0000256" key="3">
    <source>
        <dbReference type="ARBA" id="ARBA00007171"/>
    </source>
</evidence>
<feature type="region of interest" description="Disordered" evidence="11">
    <location>
        <begin position="707"/>
        <end position="737"/>
    </location>
</feature>
<evidence type="ECO:0000259" key="13">
    <source>
        <dbReference type="Pfam" id="PF03717"/>
    </source>
</evidence>
<evidence type="ECO:0000256" key="6">
    <source>
        <dbReference type="ARBA" id="ARBA00022960"/>
    </source>
</evidence>
<evidence type="ECO:0000256" key="9">
    <source>
        <dbReference type="ARBA" id="ARBA00023136"/>
    </source>
</evidence>
<dbReference type="Gene3D" id="3.40.710.10">
    <property type="entry name" value="DD-peptidase/beta-lactamase superfamily"/>
    <property type="match status" value="1"/>
</dbReference>
<keyword evidence="8" id="KW-1133">Transmembrane helix</keyword>
<dbReference type="RefSeq" id="WP_157295695.1">
    <property type="nucleotide sequence ID" value="NZ_JBHTCT010000012.1"/>
</dbReference>
<feature type="domain" description="Penicillin-binding protein transpeptidase" evidence="12">
    <location>
        <begin position="358"/>
        <end position="676"/>
    </location>
</feature>
<evidence type="ECO:0000313" key="15">
    <source>
        <dbReference type="Proteomes" id="UP001596483"/>
    </source>
</evidence>
<reference evidence="15" key="1">
    <citation type="journal article" date="2019" name="Int. J. Syst. Evol. Microbiol.">
        <title>The Global Catalogue of Microorganisms (GCM) 10K type strain sequencing project: providing services to taxonomists for standard genome sequencing and annotation.</title>
        <authorList>
            <consortium name="The Broad Institute Genomics Platform"/>
            <consortium name="The Broad Institute Genome Sequencing Center for Infectious Disease"/>
            <person name="Wu L."/>
            <person name="Ma J."/>
        </authorList>
    </citation>
    <scope>NUCLEOTIDE SEQUENCE [LARGE SCALE GENOMIC DNA]</scope>
    <source>
        <strain evidence="15">JCM 4738</strain>
    </source>
</reference>
<proteinExistence type="inferred from homology"/>
<dbReference type="InterPro" id="IPR050515">
    <property type="entry name" value="Beta-lactam/transpept"/>
</dbReference>
<evidence type="ECO:0000256" key="1">
    <source>
        <dbReference type="ARBA" id="ARBA00004167"/>
    </source>
</evidence>
<dbReference type="Pfam" id="PF03717">
    <property type="entry name" value="PBP_dimer"/>
    <property type="match status" value="1"/>
</dbReference>
<dbReference type="Pfam" id="PF00905">
    <property type="entry name" value="Transpeptidase"/>
    <property type="match status" value="1"/>
</dbReference>
<evidence type="ECO:0000256" key="11">
    <source>
        <dbReference type="SAM" id="MobiDB-lite"/>
    </source>
</evidence>
<dbReference type="InterPro" id="IPR036138">
    <property type="entry name" value="PBP_dimer_sf"/>
</dbReference>
<keyword evidence="6" id="KW-0133">Cell shape</keyword>
<dbReference type="PANTHER" id="PTHR30627:SF2">
    <property type="entry name" value="PEPTIDOGLYCAN D,D-TRANSPEPTIDASE MRDA"/>
    <property type="match status" value="1"/>
</dbReference>
<feature type="domain" description="Penicillin-binding protein dimerisation" evidence="13">
    <location>
        <begin position="69"/>
        <end position="311"/>
    </location>
</feature>
<comment type="similarity">
    <text evidence="3">Belongs to the transpeptidase family.</text>
</comment>
<protein>
    <submittedName>
        <fullName evidence="14">Peptidoglycan D,D-transpeptidase FtsI family protein</fullName>
    </submittedName>
</protein>
<evidence type="ECO:0000256" key="8">
    <source>
        <dbReference type="ARBA" id="ARBA00022989"/>
    </source>
</evidence>
<accession>A0ABW2NJF9</accession>
<dbReference type="Gene3D" id="1.10.10.1230">
    <property type="entry name" value="Penicillin-binding protein, N-terminal non-catalytic domain, head sub-domain"/>
    <property type="match status" value="1"/>
</dbReference>
<organism evidence="14 15">
    <name type="scientific">Bhargavaea changchunensis</name>
    <dbReference type="NCBI Taxonomy" id="2134037"/>
    <lineage>
        <taxon>Bacteria</taxon>
        <taxon>Bacillati</taxon>
        <taxon>Bacillota</taxon>
        <taxon>Bacilli</taxon>
        <taxon>Bacillales</taxon>
        <taxon>Caryophanaceae</taxon>
        <taxon>Bhargavaea</taxon>
    </lineage>
</organism>
<dbReference type="InterPro" id="IPR005311">
    <property type="entry name" value="PBP_dimer"/>
</dbReference>
<keyword evidence="5" id="KW-0812">Transmembrane</keyword>
<evidence type="ECO:0000256" key="5">
    <source>
        <dbReference type="ARBA" id="ARBA00022692"/>
    </source>
</evidence>
<sequence>MNRRRRSSKQETPKQKLRKNTAFRMNVLFFTIFLLFSALVLRLGYLQIVKGEDYKRVIERTEEISVNTSVPRGRIYDRNGEILVGNDPKRAITYTKKQSTKTDEMLDVARGLAALIKKDPEDVTMRDKKDFWILLNKDEAYDRVSDKEKKAINSDDTKTKTERQRELDTLVREKITEEDLNSLTGEELEVLAIYREMTSGYNYSPQIIKSGDVTPEEYARVSERLHELPGVNTTTDWERVKNSEMAILGSTTTPKTGIPSEKLNYYLARGYSRNDRVGRSFIEEQYESVLQGQKTIAKNITDKSGNVIETVPVQEGQPGKDLVLSIDSELQKKAEEVVSRHVLSIKNGPNSQAFDRIFFVMMDPNNGEILSMVGKQVYRDKETGKYEVYDRTFGTFQDVYEAGSTVKMATILAGYEHGAATVGQTMIDEPLYFRGTKPKRTLFNQYGRVPVNDLTAITRSSNVYMWKIAIALGGGTYVRNGPLAIDTKAINLFRDSFAGFGLGVKTGIDLPSEATGQSPPNPDANKILDFAIGQYDTYTTMQLAQYVATIANGGYRVAPRVVKEIREPSPDGKTLGPIATEVPAKYLNRVDNSDGQIDRMKEAMYSVYYNPRGTAYSTFKDTKGYKAAGKTGTAQRYYYEADRKDPWFGKATVNVSHVGFAPYDDPEIAYAVLAPNISTNPSVIPHPNNEIAREMTDFYFELKKERIKSGEAGPNTEGTLKESSDGTVIREGEEEGE</sequence>
<evidence type="ECO:0000256" key="2">
    <source>
        <dbReference type="ARBA" id="ARBA00004236"/>
    </source>
</evidence>
<dbReference type="EMBL" id="JBHTCT010000012">
    <property type="protein sequence ID" value="MFC7364836.1"/>
    <property type="molecule type" value="Genomic_DNA"/>
</dbReference>
<evidence type="ECO:0000256" key="4">
    <source>
        <dbReference type="ARBA" id="ARBA00022475"/>
    </source>
</evidence>
<keyword evidence="10" id="KW-0961">Cell wall biogenesis/degradation</keyword>
<keyword evidence="4" id="KW-1003">Cell membrane</keyword>
<evidence type="ECO:0000256" key="10">
    <source>
        <dbReference type="ARBA" id="ARBA00023316"/>
    </source>
</evidence>
<gene>
    <name evidence="14" type="ORF">ACFQQH_06780</name>
</gene>
<keyword evidence="7" id="KW-0573">Peptidoglycan synthesis</keyword>
<dbReference type="InterPro" id="IPR001460">
    <property type="entry name" value="PCN-bd_Tpept"/>
</dbReference>
<evidence type="ECO:0000313" key="14">
    <source>
        <dbReference type="EMBL" id="MFC7364836.1"/>
    </source>
</evidence>
<dbReference type="Proteomes" id="UP001596483">
    <property type="component" value="Unassembled WGS sequence"/>
</dbReference>
<evidence type="ECO:0000256" key="7">
    <source>
        <dbReference type="ARBA" id="ARBA00022984"/>
    </source>
</evidence>
<dbReference type="InterPro" id="IPR012338">
    <property type="entry name" value="Beta-lactam/transpept-like"/>
</dbReference>
<comment type="subcellular location">
    <subcellularLocation>
        <location evidence="2">Cell membrane</location>
    </subcellularLocation>
    <subcellularLocation>
        <location evidence="1">Membrane</location>
        <topology evidence="1">Single-pass membrane protein</topology>
    </subcellularLocation>
</comment>